<keyword evidence="1" id="KW-0175">Coiled coil</keyword>
<evidence type="ECO:0000313" key="4">
    <source>
        <dbReference type="Proteomes" id="UP000327000"/>
    </source>
</evidence>
<comment type="caution">
    <text evidence="3">The sequence shown here is derived from an EMBL/GenBank/DDBJ whole genome shotgun (WGS) entry which is preliminary data.</text>
</comment>
<dbReference type="EMBL" id="VOKX01000009">
    <property type="protein sequence ID" value="KAB7849858.1"/>
    <property type="molecule type" value="Genomic_DNA"/>
</dbReference>
<dbReference type="RefSeq" id="WP_152262490.1">
    <property type="nucleotide sequence ID" value="NZ_VOKX01000009.1"/>
</dbReference>
<dbReference type="OrthoDB" id="4140785at2"/>
<feature type="coiled-coil region" evidence="1">
    <location>
        <begin position="85"/>
        <end position="112"/>
    </location>
</feature>
<feature type="coiled-coil region" evidence="1">
    <location>
        <begin position="160"/>
        <end position="194"/>
    </location>
</feature>
<protein>
    <recommendedName>
        <fullName evidence="2">Putative T7SS secretion signal domain-containing protein</fullName>
    </recommendedName>
</protein>
<evidence type="ECO:0000259" key="2">
    <source>
        <dbReference type="Pfam" id="PF21725"/>
    </source>
</evidence>
<gene>
    <name evidence="3" type="ORF">FRZ00_04230</name>
</gene>
<reference evidence="3 4" key="1">
    <citation type="journal article" date="2019" name="Microb. Cell Fact.">
        <title>Exploring novel herbicidin analogues by transcriptional regulator overexpression and MS/MS molecular networking.</title>
        <authorList>
            <person name="Shi Y."/>
            <person name="Gu R."/>
            <person name="Li Y."/>
            <person name="Wang X."/>
            <person name="Ren W."/>
            <person name="Li X."/>
            <person name="Wang L."/>
            <person name="Xie Y."/>
            <person name="Hong B."/>
        </authorList>
    </citation>
    <scope>NUCLEOTIDE SEQUENCE [LARGE SCALE GENOMIC DNA]</scope>
    <source>
        <strain evidence="3 4">US-43</strain>
    </source>
</reference>
<feature type="domain" description="Putative T7SS secretion signal" evidence="2">
    <location>
        <begin position="33"/>
        <end position="196"/>
    </location>
</feature>
<evidence type="ECO:0000313" key="3">
    <source>
        <dbReference type="EMBL" id="KAB7849858.1"/>
    </source>
</evidence>
<dbReference type="Pfam" id="PF21725">
    <property type="entry name" value="T7SS_signal"/>
    <property type="match status" value="1"/>
</dbReference>
<name>A0A5N5WC15_STRMB</name>
<organism evidence="3 4">
    <name type="scientific">Streptomyces mobaraensis</name>
    <name type="common">Streptoverticillium mobaraense</name>
    <dbReference type="NCBI Taxonomy" id="35621"/>
    <lineage>
        <taxon>Bacteria</taxon>
        <taxon>Bacillati</taxon>
        <taxon>Actinomycetota</taxon>
        <taxon>Actinomycetes</taxon>
        <taxon>Kitasatosporales</taxon>
        <taxon>Streptomycetaceae</taxon>
        <taxon>Streptomyces</taxon>
    </lineage>
</organism>
<accession>A0A5N5WC15</accession>
<dbReference type="AlphaFoldDB" id="A0A5N5WC15"/>
<proteinExistence type="predicted"/>
<dbReference type="SUPFAM" id="SSF58104">
    <property type="entry name" value="Methyl-accepting chemotaxis protein (MCP) signaling domain"/>
    <property type="match status" value="1"/>
</dbReference>
<dbReference type="InterPro" id="IPR049082">
    <property type="entry name" value="T7SS_signal"/>
</dbReference>
<dbReference type="Proteomes" id="UP000327000">
    <property type="component" value="Unassembled WGS sequence"/>
</dbReference>
<keyword evidence="4" id="KW-1185">Reference proteome</keyword>
<evidence type="ECO:0000256" key="1">
    <source>
        <dbReference type="SAM" id="Coils"/>
    </source>
</evidence>
<sequence length="421" mass="45235">MSDSAWPGLGFNPAKGSVKTTDWLAHDVGRVADELEELHGLIEKIGKSDKVWKGEAATAFRSQLGKLPTYLQQGSKSMHDCSRALKQWREHLHAHQETAKRLEADAVAARSRVRETVEASKTVNQKIDDINRNHVQISKAEADKLTSESSKAASEASKAVHALDLIIAEAERLREQWERNSEAAAKAIREAAKNHPPDISVWERISGRLNQAWKGFKDFLVKHADMFSTLSSALTLAAIVASVFPPAGAVLGGLSVACASAAAAGHYMAWKRGLIDKKTAFTKMGMDSLGLFPTFGAGKGLVLGIKAGARGGRLLNGAKEARTGFLEGFTNPISTKSISATVNRISGKFGKQIIGKPGESMIRPEAVTGPIKALTTIHGLEKLITHGESSSHHEREPLIQAPAPYTGRRGTPTAFHKALAA</sequence>